<name>A0AAE0YVI1_9GAST</name>
<dbReference type="InterPro" id="IPR006568">
    <property type="entry name" value="PSP_pro-rich"/>
</dbReference>
<dbReference type="SMART" id="SM00581">
    <property type="entry name" value="PSP"/>
    <property type="match status" value="1"/>
</dbReference>
<protein>
    <recommendedName>
        <fullName evidence="2">PSP proline-rich domain-containing protein</fullName>
    </recommendedName>
</protein>
<dbReference type="PANTHER" id="PTHR12785:SF6">
    <property type="entry name" value="SPLICING FACTOR 3B SUBUNIT 2"/>
    <property type="match status" value="1"/>
</dbReference>
<feature type="compositionally biased region" description="Basic and acidic residues" evidence="1">
    <location>
        <begin position="358"/>
        <end position="391"/>
    </location>
</feature>
<keyword evidence="4" id="KW-1185">Reference proteome</keyword>
<feature type="region of interest" description="Disordered" evidence="1">
    <location>
        <begin position="1"/>
        <end position="459"/>
    </location>
</feature>
<feature type="compositionally biased region" description="Acidic residues" evidence="1">
    <location>
        <begin position="519"/>
        <end position="531"/>
    </location>
</feature>
<dbReference type="Pfam" id="PF04037">
    <property type="entry name" value="DUF382"/>
    <property type="match status" value="1"/>
</dbReference>
<feature type="compositionally biased region" description="Basic and acidic residues" evidence="1">
    <location>
        <begin position="1"/>
        <end position="16"/>
    </location>
</feature>
<gene>
    <name evidence="3" type="ORF">RRG08_014434</name>
</gene>
<reference evidence="3" key="1">
    <citation type="journal article" date="2023" name="G3 (Bethesda)">
        <title>A reference genome for the long-term kleptoplast-retaining sea slug Elysia crispata morphotype clarki.</title>
        <authorList>
            <person name="Eastman K.E."/>
            <person name="Pendleton A.L."/>
            <person name="Shaikh M.A."/>
            <person name="Suttiyut T."/>
            <person name="Ogas R."/>
            <person name="Tomko P."/>
            <person name="Gavelis G."/>
            <person name="Widhalm J.R."/>
            <person name="Wisecaver J.H."/>
        </authorList>
    </citation>
    <scope>NUCLEOTIDE SEQUENCE</scope>
    <source>
        <strain evidence="3">ECLA1</strain>
    </source>
</reference>
<dbReference type="EMBL" id="JAWDGP010005317">
    <property type="protein sequence ID" value="KAK3757878.1"/>
    <property type="molecule type" value="Genomic_DNA"/>
</dbReference>
<feature type="domain" description="PSP proline-rich" evidence="2">
    <location>
        <begin position="690"/>
        <end position="748"/>
    </location>
</feature>
<organism evidence="3 4">
    <name type="scientific">Elysia crispata</name>
    <name type="common">lettuce slug</name>
    <dbReference type="NCBI Taxonomy" id="231223"/>
    <lineage>
        <taxon>Eukaryota</taxon>
        <taxon>Metazoa</taxon>
        <taxon>Spiralia</taxon>
        <taxon>Lophotrochozoa</taxon>
        <taxon>Mollusca</taxon>
        <taxon>Gastropoda</taxon>
        <taxon>Heterobranchia</taxon>
        <taxon>Euthyneura</taxon>
        <taxon>Panpulmonata</taxon>
        <taxon>Sacoglossa</taxon>
        <taxon>Placobranchoidea</taxon>
        <taxon>Plakobranchidae</taxon>
        <taxon>Elysia</taxon>
    </lineage>
</organism>
<evidence type="ECO:0000259" key="2">
    <source>
        <dbReference type="SMART" id="SM00581"/>
    </source>
</evidence>
<dbReference type="PANTHER" id="PTHR12785">
    <property type="entry name" value="SPLICING FACTOR 3B"/>
    <property type="match status" value="1"/>
</dbReference>
<feature type="compositionally biased region" description="Pro residues" evidence="1">
    <location>
        <begin position="172"/>
        <end position="190"/>
    </location>
</feature>
<dbReference type="InterPro" id="IPR007180">
    <property type="entry name" value="DUF382"/>
</dbReference>
<feature type="compositionally biased region" description="Basic and acidic residues" evidence="1">
    <location>
        <begin position="413"/>
        <end position="423"/>
    </location>
</feature>
<feature type="compositionally biased region" description="Low complexity" evidence="1">
    <location>
        <begin position="76"/>
        <end position="90"/>
    </location>
</feature>
<feature type="compositionally biased region" description="Acidic residues" evidence="1">
    <location>
        <begin position="392"/>
        <end position="412"/>
    </location>
</feature>
<feature type="compositionally biased region" description="Acidic residues" evidence="1">
    <location>
        <begin position="800"/>
        <end position="819"/>
    </location>
</feature>
<feature type="region of interest" description="Disordered" evidence="1">
    <location>
        <begin position="770"/>
        <end position="842"/>
    </location>
</feature>
<feature type="compositionally biased region" description="Low complexity" evidence="1">
    <location>
        <begin position="128"/>
        <end position="157"/>
    </location>
</feature>
<dbReference type="AlphaFoldDB" id="A0AAE0YVI1"/>
<sequence length="979" mass="109142">MDGSDHGPGEQREDNLAWKVAMQQQMLEQQERQQQHMGVGGGPPPPPPPQQDEDLMMKVRQQQQLLDLEKQREAQHQLMEQQQLALLEAQRGSQERRMMPPGQDQPMVPAGMPTAPPIRSSGVSMVSVPQQPGQGMRPPGVVVPQGPGPRPMMTAGPGQPPMPQGGSGPLMQPGPPQMAHGGPPPLPPNSGHPGIQQNQQPPQQRLPPPPLMGVNSRPNAPRPPGDGMMGPGPRQQGPPEMGIRGPSRDVDQRVMPVDVDMRGPPRDVDMRAQQGDVDMRRGPPAPPAPPSDVDMRGGSGDMGPRGRPPGDMDNRPRVAKGPFNGSVAPVGQQQRDSSMKPVPGQGPKEIRLPQALEKMLEFKNQRAHEVGVDPENLEKRDDEKENKGKEETTEDKDDANEEDEYEEENDETISDRKGEGKESKNKRKKKKKKKARRNRFEMEKEKKKKKDKKSKAPEIQVEYVQEQLELDPMDPNYHTFAKIFETFKITEPEKPKEVKAEDVTEEKKEEPIKIKGILDDGDDDDDEDMKPEDDGPKISKKKLKKLTRLTVAQLKQLVTRPDVVEMQDVTARDPRLLVHLKATRNTVPVPRHWSYKRKYLQGKRGIEKAPFELPDFIKATGIEEMRAALQEKEDQKTLKSKMREKVRPKMGKIDIDYQKLHDAFFRFQTKPKMTIHGDLYYEAKEFETKLREKKPGNLSDDLKMALGMPVGSNSEKVPPPWLIAMQRYGPPPSYPNLKIAGLNAPIPEGCMFGYHAGGWGKPPVDENGKPLYGDVFGTQSGEFKNEVEEEEIDQGQWGELESESESESESEEEEEEDKDETGLITPAEGLMTPGGISSVPVGMETPDQIELRKKRIEDAMDQGGDTPALYQVLPEKKAAPVGGAMMGSAHVYDMAAVPKKPGEKTGAEAVEVSLNPEELDLDTAAMQAKYDQTVREQQSQLEKEDLSDMVAAHAAKQKKRKKAQQDTGKGAKKYKEFKF</sequence>
<dbReference type="GO" id="GO:0005689">
    <property type="term" value="C:U12-type spliceosomal complex"/>
    <property type="evidence" value="ECO:0007669"/>
    <property type="project" value="TreeGrafter"/>
</dbReference>
<feature type="compositionally biased region" description="Basic and acidic residues" evidence="1">
    <location>
        <begin position="259"/>
        <end position="270"/>
    </location>
</feature>
<dbReference type="InterPro" id="IPR052584">
    <property type="entry name" value="U2_snRNP_Complex_Component"/>
</dbReference>
<evidence type="ECO:0000313" key="4">
    <source>
        <dbReference type="Proteomes" id="UP001283361"/>
    </source>
</evidence>
<feature type="region of interest" description="Disordered" evidence="1">
    <location>
        <begin position="494"/>
        <end position="541"/>
    </location>
</feature>
<evidence type="ECO:0000256" key="1">
    <source>
        <dbReference type="SAM" id="MobiDB-lite"/>
    </source>
</evidence>
<dbReference type="Pfam" id="PF04046">
    <property type="entry name" value="PSP"/>
    <property type="match status" value="1"/>
</dbReference>
<feature type="compositionally biased region" description="Basic and acidic residues" evidence="1">
    <location>
        <begin position="494"/>
        <end position="518"/>
    </location>
</feature>
<proteinExistence type="predicted"/>
<feature type="region of interest" description="Disordered" evidence="1">
    <location>
        <begin position="930"/>
        <end position="979"/>
    </location>
</feature>
<feature type="compositionally biased region" description="Low complexity" evidence="1">
    <location>
        <begin position="191"/>
        <end position="203"/>
    </location>
</feature>
<accession>A0AAE0YVI1</accession>
<comment type="caution">
    <text evidence="3">The sequence shown here is derived from an EMBL/GenBank/DDBJ whole genome shotgun (WGS) entry which is preliminary data.</text>
</comment>
<dbReference type="Proteomes" id="UP001283361">
    <property type="component" value="Unassembled WGS sequence"/>
</dbReference>
<evidence type="ECO:0000313" key="3">
    <source>
        <dbReference type="EMBL" id="KAK3757878.1"/>
    </source>
</evidence>
<feature type="compositionally biased region" description="Basic residues" evidence="1">
    <location>
        <begin position="424"/>
        <end position="437"/>
    </location>
</feature>